<dbReference type="GO" id="GO:0008519">
    <property type="term" value="F:ammonium channel activity"/>
    <property type="evidence" value="ECO:0007669"/>
    <property type="project" value="InterPro"/>
</dbReference>
<evidence type="ECO:0000313" key="9">
    <source>
        <dbReference type="EMBL" id="QTX10028.1"/>
    </source>
</evidence>
<protein>
    <recommendedName>
        <fullName evidence="7">Ammonium transporter AmtB-like domain-containing protein</fullName>
    </recommendedName>
</protein>
<feature type="transmembrane region" description="Helical" evidence="6">
    <location>
        <begin position="419"/>
        <end position="439"/>
    </location>
</feature>
<dbReference type="InterPro" id="IPR024041">
    <property type="entry name" value="NH4_transpt_AmtB-like_dom"/>
</dbReference>
<proteinExistence type="predicted"/>
<feature type="domain" description="Ammonium transporter AmtB-like" evidence="7">
    <location>
        <begin position="234"/>
        <end position="568"/>
    </location>
</feature>
<gene>
    <name evidence="9" type="ORF">J1836_015690</name>
    <name evidence="8" type="ORF">J1836_20305</name>
</gene>
<keyword evidence="4 6" id="KW-0472">Membrane</keyword>
<feature type="transmembrane region" description="Helical" evidence="6">
    <location>
        <begin position="312"/>
        <end position="332"/>
    </location>
</feature>
<dbReference type="GO" id="GO:0005886">
    <property type="term" value="C:plasma membrane"/>
    <property type="evidence" value="ECO:0007669"/>
    <property type="project" value="TreeGrafter"/>
</dbReference>
<keyword evidence="10" id="KW-1185">Reference proteome</keyword>
<evidence type="ECO:0000259" key="7">
    <source>
        <dbReference type="Pfam" id="PF00909"/>
    </source>
</evidence>
<dbReference type="EMBL" id="JAFMPM010000008">
    <property type="protein sequence ID" value="MBO0615244.1"/>
    <property type="molecule type" value="Genomic_DNA"/>
</dbReference>
<dbReference type="GO" id="GO:0097272">
    <property type="term" value="P:ammonium homeostasis"/>
    <property type="evidence" value="ECO:0007669"/>
    <property type="project" value="TreeGrafter"/>
</dbReference>
<keyword evidence="3 6" id="KW-1133">Transmembrane helix</keyword>
<evidence type="ECO:0000313" key="8">
    <source>
        <dbReference type="EMBL" id="MBO0615244.1"/>
    </source>
</evidence>
<keyword evidence="2 6" id="KW-0812">Transmembrane</keyword>
<feature type="transmembrane region" description="Helical" evidence="6">
    <location>
        <begin position="550"/>
        <end position="570"/>
    </location>
</feature>
<organism evidence="9">
    <name type="scientific">Thiothrix fructosivorans</name>
    <dbReference type="NCBI Taxonomy" id="111770"/>
    <lineage>
        <taxon>Bacteria</taxon>
        <taxon>Pseudomonadati</taxon>
        <taxon>Pseudomonadota</taxon>
        <taxon>Gammaproteobacteria</taxon>
        <taxon>Thiotrichales</taxon>
        <taxon>Thiotrichaceae</taxon>
        <taxon>Thiothrix</taxon>
    </lineage>
</organism>
<evidence type="ECO:0000256" key="1">
    <source>
        <dbReference type="ARBA" id="ARBA00004141"/>
    </source>
</evidence>
<dbReference type="AlphaFoldDB" id="A0A8B0SIX2"/>
<name>A0A8B0SIX2_9GAMM</name>
<evidence type="ECO:0000256" key="6">
    <source>
        <dbReference type="SAM" id="Phobius"/>
    </source>
</evidence>
<feature type="transmembrane region" description="Helical" evidence="6">
    <location>
        <begin position="477"/>
        <end position="496"/>
    </location>
</feature>
<dbReference type="SUPFAM" id="SSF111352">
    <property type="entry name" value="Ammonium transporter"/>
    <property type="match status" value="1"/>
</dbReference>
<feature type="transmembrane region" description="Helical" evidence="6">
    <location>
        <begin position="390"/>
        <end position="407"/>
    </location>
</feature>
<feature type="region of interest" description="Disordered" evidence="5">
    <location>
        <begin position="1"/>
        <end position="47"/>
    </location>
</feature>
<reference evidence="9" key="2">
    <citation type="submission" date="2021-04" db="EMBL/GenBank/DDBJ databases">
        <title>Complete Genome and methylome analysis of Thiothrix fructosivorans ATCC 49748.</title>
        <authorList>
            <person name="Fomenkov A."/>
            <person name="Sun L."/>
            <person name="Vincze T."/>
            <person name="Grabovich M.Y."/>
            <person name="Roberts R.J."/>
        </authorList>
    </citation>
    <scope>NUCLEOTIDE SEQUENCE</scope>
    <source>
        <strain evidence="9">ATCC 49748</strain>
    </source>
</reference>
<evidence type="ECO:0000256" key="5">
    <source>
        <dbReference type="SAM" id="MobiDB-lite"/>
    </source>
</evidence>
<dbReference type="Proteomes" id="UP000664466">
    <property type="component" value="Unassembled WGS sequence"/>
</dbReference>
<dbReference type="Gene3D" id="1.20.5.340">
    <property type="match status" value="1"/>
</dbReference>
<reference evidence="8 10" key="1">
    <citation type="submission" date="2021-03" db="EMBL/GenBank/DDBJ databases">
        <title>Draft genome and methylome analysis of Thiotrix fructosivoruns ATCC 49748.</title>
        <authorList>
            <person name="Fomenkov A."/>
            <person name="Grabovich M.Y."/>
            <person name="Roberts R.J."/>
        </authorList>
    </citation>
    <scope>NUCLEOTIDE SEQUENCE [LARGE SCALE GENOMIC DNA]</scope>
    <source>
        <strain evidence="8 10">ATCC 49748</strain>
    </source>
</reference>
<dbReference type="Pfam" id="PF00909">
    <property type="entry name" value="Ammonium_transp"/>
    <property type="match status" value="1"/>
</dbReference>
<feature type="transmembrane region" description="Helical" evidence="6">
    <location>
        <begin position="451"/>
        <end position="471"/>
    </location>
</feature>
<feature type="compositionally biased region" description="Polar residues" evidence="5">
    <location>
        <begin position="38"/>
        <end position="47"/>
    </location>
</feature>
<evidence type="ECO:0000313" key="10">
    <source>
        <dbReference type="Proteomes" id="UP000664466"/>
    </source>
</evidence>
<evidence type="ECO:0000256" key="4">
    <source>
        <dbReference type="ARBA" id="ARBA00023136"/>
    </source>
</evidence>
<feature type="transmembrane region" description="Helical" evidence="6">
    <location>
        <begin position="193"/>
        <end position="211"/>
    </location>
</feature>
<evidence type="ECO:0000256" key="2">
    <source>
        <dbReference type="ARBA" id="ARBA00022692"/>
    </source>
</evidence>
<dbReference type="RefSeq" id="WP_207252966.1">
    <property type="nucleotide sequence ID" value="NZ_JAFMPM010000008.1"/>
</dbReference>
<dbReference type="Gene3D" id="1.10.3430.10">
    <property type="entry name" value="Ammonium transporter AmtB like domains"/>
    <property type="match status" value="1"/>
</dbReference>
<sequence length="579" mass="62071">MTEEKKAAPDLPSASAEIKGQTAAPVSGTGTPDAAATSKEQAQSKIENSMDNIEIIQQTLESLRTEIDNSKEDATLNRSSMDTIKNGLEQIDTKLKEAYSGLDTSRNNITSNTTDIEKLKTDLLALSRDVRTNASDIYSQKSLIEGNATRLYEILITIADLTKQLETLQGSETKVADQKQEEQTTLMKSLNRLWTLLAIVLVFLTPLAYVLTSSREHYKPLPDGTPQHQGVLLVCLGAFLGYFLVGFGLMFGTSAGGWIGTSSYLLSNDVADPNQAPLFPFAEFVLYQAGFTMLATLIIYSAIGKQLSAASHLLLAAFVGIILVPVFGHWAWAGQFIPGNKGWLEAAGFMDAAGSTTIHSVAAWFAFVLVWKLGRQHTEQASATKANDDAAYSSSAVLFLWLSWLGFTTGTLPISGNQIGSTMLNVVLAAAAAGLVAFLHYSFFHTGKGMIARALGGFVTGLVAVAASAHSLLFMEALVVGISAGLIHNLAFSMLRKQFLTQAWQSRAAYLVAIHGVGGVWGSLCVALLGSEGMFAMPNVALLLYQLQGIAVGLVYSVVLAQAAWMLLAFRQRTPIVAN</sequence>
<dbReference type="PANTHER" id="PTHR11730:SF60">
    <property type="entry name" value="RH50, ISOFORM D"/>
    <property type="match status" value="1"/>
</dbReference>
<feature type="transmembrane region" description="Helical" evidence="6">
    <location>
        <begin position="231"/>
        <end position="259"/>
    </location>
</feature>
<dbReference type="EMBL" id="CP072748">
    <property type="protein sequence ID" value="QTX10028.1"/>
    <property type="molecule type" value="Genomic_DNA"/>
</dbReference>
<feature type="transmembrane region" description="Helical" evidence="6">
    <location>
        <begin position="352"/>
        <end position="370"/>
    </location>
</feature>
<feature type="transmembrane region" description="Helical" evidence="6">
    <location>
        <begin position="279"/>
        <end position="300"/>
    </location>
</feature>
<dbReference type="PANTHER" id="PTHR11730">
    <property type="entry name" value="AMMONIUM TRANSPORTER"/>
    <property type="match status" value="1"/>
</dbReference>
<accession>A0A8B0SIX2</accession>
<evidence type="ECO:0000256" key="3">
    <source>
        <dbReference type="ARBA" id="ARBA00022989"/>
    </source>
</evidence>
<dbReference type="InterPro" id="IPR029020">
    <property type="entry name" value="Ammonium/urea_transptr"/>
</dbReference>
<feature type="transmembrane region" description="Helical" evidence="6">
    <location>
        <begin position="508"/>
        <end position="530"/>
    </location>
</feature>
<comment type="subcellular location">
    <subcellularLocation>
        <location evidence="1">Membrane</location>
        <topology evidence="1">Multi-pass membrane protein</topology>
    </subcellularLocation>
</comment>